<evidence type="ECO:0000313" key="1">
    <source>
        <dbReference type="EMBL" id="JAH05620.1"/>
    </source>
</evidence>
<proteinExistence type="predicted"/>
<organism evidence="1">
    <name type="scientific">Anguilla anguilla</name>
    <name type="common">European freshwater eel</name>
    <name type="synonym">Muraena anguilla</name>
    <dbReference type="NCBI Taxonomy" id="7936"/>
    <lineage>
        <taxon>Eukaryota</taxon>
        <taxon>Metazoa</taxon>
        <taxon>Chordata</taxon>
        <taxon>Craniata</taxon>
        <taxon>Vertebrata</taxon>
        <taxon>Euteleostomi</taxon>
        <taxon>Actinopterygii</taxon>
        <taxon>Neopterygii</taxon>
        <taxon>Teleostei</taxon>
        <taxon>Anguilliformes</taxon>
        <taxon>Anguillidae</taxon>
        <taxon>Anguilla</taxon>
    </lineage>
</organism>
<dbReference type="EMBL" id="GBXM01102957">
    <property type="protein sequence ID" value="JAH05620.1"/>
    <property type="molecule type" value="Transcribed_RNA"/>
</dbReference>
<name>A0A0E9PNF4_ANGAN</name>
<accession>A0A0E9PNF4</accession>
<reference evidence="1" key="1">
    <citation type="submission" date="2014-11" db="EMBL/GenBank/DDBJ databases">
        <authorList>
            <person name="Amaro Gonzalez C."/>
        </authorList>
    </citation>
    <scope>NUCLEOTIDE SEQUENCE</scope>
</reference>
<dbReference type="AlphaFoldDB" id="A0A0E9PNF4"/>
<protein>
    <submittedName>
        <fullName evidence="1">Uncharacterized protein</fullName>
    </submittedName>
</protein>
<reference evidence="1" key="2">
    <citation type="journal article" date="2015" name="Fish Shellfish Immunol.">
        <title>Early steps in the European eel (Anguilla anguilla)-Vibrio vulnificus interaction in the gills: Role of the RtxA13 toxin.</title>
        <authorList>
            <person name="Callol A."/>
            <person name="Pajuelo D."/>
            <person name="Ebbesson L."/>
            <person name="Teles M."/>
            <person name="MacKenzie S."/>
            <person name="Amaro C."/>
        </authorList>
    </citation>
    <scope>NUCLEOTIDE SEQUENCE</scope>
</reference>
<sequence>MSDVTLLFSFFTDIVLIIIFL</sequence>